<dbReference type="PIR" id="G84197">
    <property type="entry name" value="G84197"/>
</dbReference>
<dbReference type="HOGENOM" id="CLU_029499_4_0_2"/>
<dbReference type="EMBL" id="AE004437">
    <property type="protein sequence ID" value="AAG18947.1"/>
    <property type="molecule type" value="Genomic_DNA"/>
</dbReference>
<dbReference type="GO" id="GO:0016779">
    <property type="term" value="F:nucleotidyltransferase activity"/>
    <property type="evidence" value="ECO:0000318"/>
    <property type="project" value="GO_Central"/>
</dbReference>
<dbReference type="PANTHER" id="PTHR42883:SF2">
    <property type="entry name" value="THYMIDYLYLTRANSFERASE"/>
    <property type="match status" value="1"/>
</dbReference>
<dbReference type="Gene3D" id="3.90.550.10">
    <property type="entry name" value="Spore Coat Polysaccharide Biosynthesis Protein SpsA, Chain A"/>
    <property type="match status" value="1"/>
</dbReference>
<dbReference type="InterPro" id="IPR005835">
    <property type="entry name" value="NTP_transferase_dom"/>
</dbReference>
<keyword evidence="3" id="KW-1185">Reference proteome</keyword>
<gene>
    <name evidence="2" type="primary">graD1</name>
    <name evidence="2" type="ordered locus">VNG_0390G</name>
</gene>
<proteinExistence type="predicted"/>
<name>Q9HS61_HALSA</name>
<dbReference type="PATRIC" id="fig|64091.14.peg.290"/>
<accession>Q9HS61</accession>
<dbReference type="GO" id="GO:0005737">
    <property type="term" value="C:cytoplasm"/>
    <property type="evidence" value="ECO:0000318"/>
    <property type="project" value="GO_Central"/>
</dbReference>
<dbReference type="Pfam" id="PF00483">
    <property type="entry name" value="NTP_transferase"/>
    <property type="match status" value="1"/>
</dbReference>
<organism evidence="2 3">
    <name type="scientific">Halobacterium salinarum (strain ATCC 700922 / JCM 11081 / NRC-1)</name>
    <name type="common">Halobacterium halobium</name>
    <dbReference type="NCBI Taxonomy" id="64091"/>
    <lineage>
        <taxon>Archaea</taxon>
        <taxon>Methanobacteriati</taxon>
        <taxon>Methanobacteriota</taxon>
        <taxon>Stenosarchaea group</taxon>
        <taxon>Halobacteria</taxon>
        <taxon>Halobacteriales</taxon>
        <taxon>Halobacteriaceae</taxon>
        <taxon>Halobacterium</taxon>
        <taxon>Halobacterium salinarum NRC-34001</taxon>
    </lineage>
</organism>
<dbReference type="PaxDb" id="64091-VNG_0390G"/>
<dbReference type="Gene3D" id="2.160.10.10">
    <property type="entry name" value="Hexapeptide repeat proteins"/>
    <property type="match status" value="1"/>
</dbReference>
<dbReference type="STRING" id="64091.VNG_0390G"/>
<reference evidence="2 3" key="1">
    <citation type="journal article" date="2000" name="Proc. Natl. Acad. Sci. U.S.A.">
        <title>Genome sequence of Halobacterium species NRC-1.</title>
        <authorList>
            <person name="Ng W.V."/>
            <person name="Kennedy S.P."/>
            <person name="Mahairas G.G."/>
            <person name="Berquist B."/>
            <person name="Pan M."/>
            <person name="Shukla H.D."/>
            <person name="Lasky S.R."/>
            <person name="Baliga N.S."/>
            <person name="Thorsson V."/>
            <person name="Sbrogna J."/>
            <person name="Swartzell S."/>
            <person name="Weir D."/>
            <person name="Hall J."/>
            <person name="Dahl T.A."/>
            <person name="Welti R."/>
            <person name="Goo Y.A."/>
            <person name="Leithauser B."/>
            <person name="Keller K."/>
            <person name="Cruz R."/>
            <person name="Danson M.J."/>
            <person name="Hough D.W."/>
            <person name="Maddocks D.G."/>
            <person name="Jablonski P.E."/>
            <person name="Krebs M.P."/>
            <person name="Angevine C.M."/>
            <person name="Dale H."/>
            <person name="Isenbarger T.A."/>
            <person name="Peck R.F."/>
            <person name="Pohlschroder M."/>
            <person name="Spudich J.L."/>
            <person name="Jung K.W."/>
            <person name="Alam M."/>
            <person name="Freitas T."/>
            <person name="Hou S."/>
            <person name="Daniels C.J."/>
            <person name="Dennis P.P."/>
            <person name="Omer A.D."/>
            <person name="Ebhardt H."/>
            <person name="Lowe T.M."/>
            <person name="Liang P."/>
            <person name="Riley M."/>
            <person name="Hood L."/>
            <person name="DasSarma S."/>
        </authorList>
    </citation>
    <scope>NUCLEOTIDE SEQUENCE [LARGE SCALE GENOMIC DNA]</scope>
    <source>
        <strain evidence="3">ATCC 700922 / JCM 11081 / NRC-1</strain>
    </source>
</reference>
<dbReference type="CDD" id="cd04181">
    <property type="entry name" value="NTP_transferase"/>
    <property type="match status" value="1"/>
</dbReference>
<feature type="domain" description="Nucleotidyl transferase" evidence="1">
    <location>
        <begin position="15"/>
        <end position="253"/>
    </location>
</feature>
<dbReference type="InParanoid" id="Q9HS61"/>
<evidence type="ECO:0000259" key="1">
    <source>
        <dbReference type="Pfam" id="PF00483"/>
    </source>
</evidence>
<dbReference type="KEGG" id="hal:VNG_0390G"/>
<dbReference type="PANTHER" id="PTHR42883">
    <property type="entry name" value="GLUCOSE-1-PHOSPHATE THYMIDYLTRANSFERASE"/>
    <property type="match status" value="1"/>
</dbReference>
<sequence length="342" mass="37518">MKKDLPDRVDLVGMKAVVLAGGYATRLWPITKDRPKMFLPVGDSTVIDRIFADLESDDRIDTVYVSTNERFADEFRSHLAERSFEKPQLSVEDTTDENEKFGVMGALAQLVDRESITDDLVVIAGDNLISFDVSAFVDFFAADDADNPAIAAYDVGSYERAQSYGLVELHGDEVINFQEKPDDPNSTLVSIACYAYPESVVEDIDTYLAADGNPDEPGWFVEWLQDRQSVRAFTFEGAWFDIGTPESYLDAVAWTLDGDSIVADDATVSNTTIGENVHVLPGAELTNSTVSNSVIFPDATLRDCDVRNSIIDEDTVLDSIDFSGALIGAHTTIENGHDADGR</sequence>
<evidence type="ECO:0000313" key="2">
    <source>
        <dbReference type="EMBL" id="AAG18947.1"/>
    </source>
</evidence>
<dbReference type="SUPFAM" id="SSF53448">
    <property type="entry name" value="Nucleotide-diphospho-sugar transferases"/>
    <property type="match status" value="1"/>
</dbReference>
<dbReference type="InterPro" id="IPR029044">
    <property type="entry name" value="Nucleotide-diphossugar_trans"/>
</dbReference>
<dbReference type="AlphaFoldDB" id="Q9HS61"/>
<protein>
    <submittedName>
        <fullName evidence="2">Glucose-1-phosphate thymidylyltransferase</fullName>
    </submittedName>
</protein>
<dbReference type="Proteomes" id="UP000000554">
    <property type="component" value="Chromosome"/>
</dbReference>
<evidence type="ECO:0000313" key="3">
    <source>
        <dbReference type="Proteomes" id="UP000000554"/>
    </source>
</evidence>